<evidence type="ECO:0000313" key="2">
    <source>
        <dbReference type="EMBL" id="WAR28128.1"/>
    </source>
</evidence>
<evidence type="ECO:0000313" key="3">
    <source>
        <dbReference type="Proteomes" id="UP001164746"/>
    </source>
</evidence>
<gene>
    <name evidence="2" type="ORF">MAR_013832</name>
</gene>
<accession>A0ABY7G0Y9</accession>
<keyword evidence="3" id="KW-1185">Reference proteome</keyword>
<feature type="region of interest" description="Disordered" evidence="1">
    <location>
        <begin position="68"/>
        <end position="93"/>
    </location>
</feature>
<reference evidence="2" key="1">
    <citation type="submission" date="2022-11" db="EMBL/GenBank/DDBJ databases">
        <title>Centuries of genome instability and evolution in soft-shell clam transmissible cancer (bioRxiv).</title>
        <authorList>
            <person name="Hart S.F.M."/>
            <person name="Yonemitsu M.A."/>
            <person name="Giersch R.M."/>
            <person name="Beal B.F."/>
            <person name="Arriagada G."/>
            <person name="Davis B.W."/>
            <person name="Ostrander E.A."/>
            <person name="Goff S.P."/>
            <person name="Metzger M.J."/>
        </authorList>
    </citation>
    <scope>NUCLEOTIDE SEQUENCE</scope>
    <source>
        <strain evidence="2">MELC-2E11</strain>
        <tissue evidence="2">Siphon/mantle</tissue>
    </source>
</reference>
<organism evidence="2 3">
    <name type="scientific">Mya arenaria</name>
    <name type="common">Soft-shell clam</name>
    <dbReference type="NCBI Taxonomy" id="6604"/>
    <lineage>
        <taxon>Eukaryota</taxon>
        <taxon>Metazoa</taxon>
        <taxon>Spiralia</taxon>
        <taxon>Lophotrochozoa</taxon>
        <taxon>Mollusca</taxon>
        <taxon>Bivalvia</taxon>
        <taxon>Autobranchia</taxon>
        <taxon>Heteroconchia</taxon>
        <taxon>Euheterodonta</taxon>
        <taxon>Imparidentia</taxon>
        <taxon>Neoheterodontei</taxon>
        <taxon>Myida</taxon>
        <taxon>Myoidea</taxon>
        <taxon>Myidae</taxon>
        <taxon>Mya</taxon>
    </lineage>
</organism>
<name>A0ABY7G0Y9_MYAAR</name>
<evidence type="ECO:0000256" key="1">
    <source>
        <dbReference type="SAM" id="MobiDB-lite"/>
    </source>
</evidence>
<protein>
    <submittedName>
        <fullName evidence="2">Uncharacterized protein</fullName>
    </submittedName>
</protein>
<feature type="non-terminal residue" evidence="2">
    <location>
        <position position="1"/>
    </location>
</feature>
<sequence length="131" mass="14354">MKMDVLINLLRSGLKNSNNLRENSQLVDKMVNVESEISEPVVDTNGNIQTHVGDLSKRVETVVDSVESAKGKAGMISGSRKDHDKSKSSQSRRNKFDFNANAVCLFLLQNDLNNSSGSSTVAIDNKIEQAM</sequence>
<proteinExistence type="predicted"/>
<dbReference type="EMBL" id="CP111026">
    <property type="protein sequence ID" value="WAR28128.1"/>
    <property type="molecule type" value="Genomic_DNA"/>
</dbReference>
<dbReference type="Proteomes" id="UP001164746">
    <property type="component" value="Chromosome 15"/>
</dbReference>